<reference evidence="2 3" key="1">
    <citation type="submission" date="2018-05" db="EMBL/GenBank/DDBJ databases">
        <title>Vancomycin-resistant Enterococcus faecium strain from Chelyabinsk, Russia.</title>
        <authorList>
            <person name="Gostev V."/>
            <person name="Goncharov A."/>
            <person name="Kolodzhieva V."/>
            <person name="Suvorov A."/>
            <person name="Sidorenko S."/>
            <person name="Zueva L."/>
        </authorList>
    </citation>
    <scope>NUCLEOTIDE SEQUENCE [LARGE SCALE GENOMIC DNA]</scope>
    <source>
        <strain evidence="2 3">20</strain>
    </source>
</reference>
<feature type="transmembrane region" description="Helical" evidence="1">
    <location>
        <begin position="379"/>
        <end position="397"/>
    </location>
</feature>
<gene>
    <name evidence="2" type="ORF">DKP91_10990</name>
</gene>
<keyword evidence="1" id="KW-0472">Membrane</keyword>
<dbReference type="NCBIfam" id="TIGR04370">
    <property type="entry name" value="glyco_rpt_poly"/>
    <property type="match status" value="1"/>
</dbReference>
<feature type="transmembrane region" description="Helical" evidence="1">
    <location>
        <begin position="403"/>
        <end position="420"/>
    </location>
</feature>
<keyword evidence="1" id="KW-1133">Transmembrane helix</keyword>
<proteinExistence type="predicted"/>
<evidence type="ECO:0000313" key="3">
    <source>
        <dbReference type="Proteomes" id="UP000249070"/>
    </source>
</evidence>
<feature type="transmembrane region" description="Helical" evidence="1">
    <location>
        <begin position="345"/>
        <end position="367"/>
    </location>
</feature>
<dbReference type="AlphaFoldDB" id="A0AB73TN44"/>
<name>A0AB73TN44_ENTFC</name>
<feature type="transmembrane region" description="Helical" evidence="1">
    <location>
        <begin position="26"/>
        <end position="46"/>
    </location>
</feature>
<dbReference type="RefSeq" id="WP_086312398.1">
    <property type="nucleotide sequence ID" value="NZ_CAMRQY010000002.1"/>
</dbReference>
<feature type="transmembrane region" description="Helical" evidence="1">
    <location>
        <begin position="58"/>
        <end position="77"/>
    </location>
</feature>
<dbReference type="Proteomes" id="UP000249070">
    <property type="component" value="Unassembled WGS sequence"/>
</dbReference>
<feature type="transmembrane region" description="Helical" evidence="1">
    <location>
        <begin position="152"/>
        <end position="173"/>
    </location>
</feature>
<sequence length="437" mass="51304">MIYQLLIVEFILILIMYILSNRCFISPAFIAIALFFLATCCVVYNIEFWNVQYSKKTLWFITTGFLAMCIPEMYILFLDYLSKKRVDNYHQNQYKIEYVQIYPSRQLNLIFALLSVVFFGVLLVEILRKGDYSTLGLYAIGAAKSDETQNSVIARFGISLITGLNLAYLYVFINNVIRCKERVLSNIKYLFPTLMYILCMFISGNRVFLVKLFAIVFLIYIVMKSDVSPRGRVPVMQVVRKTLFVAVAILAVFYALRGITKVNSTAATREFSDYITYYIGSPVYMLDKYLQRYSPELNWGAKSLTSLVEMFGIEPEFKNAYIHVGGDSNFAGNEFSWFQRPYSDFGWLGMLVFTFIVFWIFSWNIHIRINKEKNRRRRKYYILITAYFFYIPVMSFYYCQMCFAFSITNIFSVVVACLLVREFTKRQDEIIFKIKEE</sequence>
<feature type="transmembrane region" description="Helical" evidence="1">
    <location>
        <begin position="5"/>
        <end position="20"/>
    </location>
</feature>
<feature type="transmembrane region" description="Helical" evidence="1">
    <location>
        <begin position="243"/>
        <end position="260"/>
    </location>
</feature>
<feature type="transmembrane region" description="Helical" evidence="1">
    <location>
        <begin position="193"/>
        <end position="222"/>
    </location>
</feature>
<evidence type="ECO:0000313" key="2">
    <source>
        <dbReference type="EMBL" id="PZM55162.1"/>
    </source>
</evidence>
<feature type="transmembrane region" description="Helical" evidence="1">
    <location>
        <begin position="107"/>
        <end position="127"/>
    </location>
</feature>
<keyword evidence="1" id="KW-0812">Transmembrane</keyword>
<comment type="caution">
    <text evidence="2">The sequence shown here is derived from an EMBL/GenBank/DDBJ whole genome shotgun (WGS) entry which is preliminary data.</text>
</comment>
<accession>A0AB73TN44</accession>
<dbReference type="EMBL" id="QHGU01000059">
    <property type="protein sequence ID" value="PZM55162.1"/>
    <property type="molecule type" value="Genomic_DNA"/>
</dbReference>
<evidence type="ECO:0000256" key="1">
    <source>
        <dbReference type="SAM" id="Phobius"/>
    </source>
</evidence>
<protein>
    <submittedName>
        <fullName evidence="2">Oligosaccharide repeat unit polymerase</fullName>
    </submittedName>
</protein>
<organism evidence="2 3">
    <name type="scientific">Enterococcus faecium</name>
    <name type="common">Streptococcus faecium</name>
    <dbReference type="NCBI Taxonomy" id="1352"/>
    <lineage>
        <taxon>Bacteria</taxon>
        <taxon>Bacillati</taxon>
        <taxon>Bacillota</taxon>
        <taxon>Bacilli</taxon>
        <taxon>Lactobacillales</taxon>
        <taxon>Enterococcaceae</taxon>
        <taxon>Enterococcus</taxon>
    </lineage>
</organism>